<dbReference type="PROSITE" id="PS51702">
    <property type="entry name" value="HTH_MU"/>
    <property type="match status" value="1"/>
</dbReference>
<dbReference type="InterPro" id="IPR036388">
    <property type="entry name" value="WH-like_DNA-bd_sf"/>
</dbReference>
<dbReference type="EMBL" id="WVIC01000002">
    <property type="protein sequence ID" value="NCJ05174.1"/>
    <property type="molecule type" value="Genomic_DNA"/>
</dbReference>
<proteinExistence type="predicted"/>
<evidence type="ECO:0000313" key="5">
    <source>
        <dbReference type="Proteomes" id="UP000607397"/>
    </source>
</evidence>
<gene>
    <name evidence="4" type="ORF">GS597_01295</name>
</gene>
<dbReference type="Pfam" id="PF09299">
    <property type="entry name" value="Mu-transpos_C"/>
    <property type="match status" value="1"/>
</dbReference>
<dbReference type="AlphaFoldDB" id="A0A8K2AC68"/>
<dbReference type="InterPro" id="IPR015378">
    <property type="entry name" value="Transposase-like_Mu_C"/>
</dbReference>
<feature type="region of interest" description="Disordered" evidence="1">
    <location>
        <begin position="641"/>
        <end position="665"/>
    </location>
</feature>
<dbReference type="GO" id="GO:0015074">
    <property type="term" value="P:DNA integration"/>
    <property type="evidence" value="ECO:0007669"/>
    <property type="project" value="InterPro"/>
</dbReference>
<dbReference type="Gene3D" id="1.10.10.10">
    <property type="entry name" value="Winged helix-like DNA-binding domain superfamily/Winged helix DNA-binding domain"/>
    <property type="match status" value="1"/>
</dbReference>
<dbReference type="Pfam" id="PF02316">
    <property type="entry name" value="HTH_Tnp_Mu_1"/>
    <property type="match status" value="1"/>
</dbReference>
<dbReference type="Gene3D" id="2.30.30.130">
    <property type="entry name" value="Transposase, Mu, C-terminal"/>
    <property type="match status" value="1"/>
</dbReference>
<dbReference type="SUPFAM" id="SSF46955">
    <property type="entry name" value="Putative DNA-binding domain"/>
    <property type="match status" value="1"/>
</dbReference>
<evidence type="ECO:0000313" key="4">
    <source>
        <dbReference type="EMBL" id="NCJ05174.1"/>
    </source>
</evidence>
<dbReference type="SUPFAM" id="SSF50610">
    <property type="entry name" value="mu transposase, C-terminal domain"/>
    <property type="match status" value="1"/>
</dbReference>
<comment type="caution">
    <text evidence="4">The sequence shown here is derived from an EMBL/GenBank/DDBJ whole genome shotgun (WGS) entry which is preliminary data.</text>
</comment>
<dbReference type="InterPro" id="IPR012337">
    <property type="entry name" value="RNaseH-like_sf"/>
</dbReference>
<keyword evidence="5" id="KW-1185">Reference proteome</keyword>
<dbReference type="PANTHER" id="PTHR35004:SF7">
    <property type="entry name" value="INTEGRASE PROTEIN"/>
    <property type="match status" value="1"/>
</dbReference>
<accession>A0A8K2AC68</accession>
<dbReference type="InterPro" id="IPR001584">
    <property type="entry name" value="Integrase_cat-core"/>
</dbReference>
<feature type="domain" description="HTH Mu-type" evidence="3">
    <location>
        <begin position="1"/>
        <end position="53"/>
    </location>
</feature>
<dbReference type="Proteomes" id="UP000607397">
    <property type="component" value="Unassembled WGS sequence"/>
</dbReference>
<dbReference type="InterPro" id="IPR036397">
    <property type="entry name" value="RNaseH_sf"/>
</dbReference>
<protein>
    <submittedName>
        <fullName evidence="4">DDE-type integrase/transposase/recombinase</fullName>
    </submittedName>
</protein>
<dbReference type="GO" id="GO:0003677">
    <property type="term" value="F:DNA binding"/>
    <property type="evidence" value="ECO:0007669"/>
    <property type="project" value="InterPro"/>
</dbReference>
<dbReference type="PROSITE" id="PS50994">
    <property type="entry name" value="INTEGRASE"/>
    <property type="match status" value="1"/>
</dbReference>
<organism evidence="4 5">
    <name type="scientific">Petrachloros mirabilis ULC683</name>
    <dbReference type="NCBI Taxonomy" id="2781853"/>
    <lineage>
        <taxon>Bacteria</taxon>
        <taxon>Bacillati</taxon>
        <taxon>Cyanobacteriota</taxon>
        <taxon>Cyanophyceae</taxon>
        <taxon>Synechococcales</taxon>
        <taxon>Petrachlorosaceae</taxon>
        <taxon>Petrachloros</taxon>
        <taxon>Petrachloros mirabilis</taxon>
    </lineage>
</organism>
<dbReference type="InterPro" id="IPR009061">
    <property type="entry name" value="DNA-bd_dom_put_sf"/>
</dbReference>
<evidence type="ECO:0000256" key="1">
    <source>
        <dbReference type="SAM" id="MobiDB-lite"/>
    </source>
</evidence>
<feature type="domain" description="Integrase catalytic" evidence="2">
    <location>
        <begin position="288"/>
        <end position="482"/>
    </location>
</feature>
<evidence type="ECO:0000259" key="2">
    <source>
        <dbReference type="PROSITE" id="PS50994"/>
    </source>
</evidence>
<dbReference type="Gene3D" id="3.30.420.10">
    <property type="entry name" value="Ribonuclease H-like superfamily/Ribonuclease H"/>
    <property type="match status" value="1"/>
</dbReference>
<name>A0A8K2AC68_9CYAN</name>
<dbReference type="InterPro" id="IPR003314">
    <property type="entry name" value="Mu-type_HTH"/>
</dbReference>
<dbReference type="PANTHER" id="PTHR35004">
    <property type="entry name" value="TRANSPOSASE RV3428C-RELATED"/>
    <property type="match status" value="1"/>
</dbReference>
<reference evidence="4" key="1">
    <citation type="submission" date="2019-12" db="EMBL/GenBank/DDBJ databases">
        <title>High-Quality draft genome sequences of three cyanobacteria isolated from the limestone walls of the Old Cathedral of Coimbra.</title>
        <authorList>
            <person name="Tiago I."/>
            <person name="Soares F."/>
            <person name="Portugal A."/>
        </authorList>
    </citation>
    <scope>NUCLEOTIDE SEQUENCE [LARGE SCALE GENOMIC DNA]</scope>
    <source>
        <strain evidence="4">C</strain>
    </source>
</reference>
<evidence type="ECO:0000259" key="3">
    <source>
        <dbReference type="PROSITE" id="PS51702"/>
    </source>
</evidence>
<dbReference type="InterPro" id="IPR009004">
    <property type="entry name" value="Transposase_Mu_C"/>
</dbReference>
<sequence length="743" mass="83119">MPQTKKGFFALARRGGWHSRAATGRGGTREEFHISSLPQETQEYLKAQYGLEAKNSDFAGNGRADFDAGVADDVADVADPGAAPDLGLATPLATEPKSARPEASSIYIDLGIDAQHDGTPVEQQQDAWLYLQSMQEVWCQRQGIDKIVDCDLAFAAAWNDGQIDAPAWMQQQIKRLSRSTLARKRAKRQKAGVAALARKNASKRAKKFDLCEDMQAIVIGMIAEYPHCSPAQVYKALCTRLGHDEVPTRRTLQRWIARWKEENAELFLSFSNPDAWKSNYMVAFGSLKEGIERLYQKLEADSTPADVMLLDGRHSIVGMIDIYSQQAKLLVTKTSRGTAISTLLRHWILSNGVPETIKTDNGKDYTGHHFRRCLSDLGIAQQTCKPFAAWEKGHIERFFRTFAHDLLELLAGFIGHNVAERQAIRSRQSFAERLFVKGDVFAVRMSSEELQKFCDQWIESYMHRPHAGLDGEKPFQRVANWQHPIRRVADPRALDMLLAEAPGTGLRTVNKDGVRLDGATFIAPELGAWMRRQVHVRYDPTDIGRIYCYDPSTQAFICVAECPERTGISRQMVTGQARRRQREILAEGRKQMQVARKEASLSNIAQEILDADLAEAAKVRMFPRPVEEHTTPALAAAAEAASSATPALPRVRQMPTQAEARPRPDRPQIKDLDAVLDRVVRQWQSGESPTLEDATDALRYSEIGAGKGALQFLVAGDDWQETDKSYRAVREWLKTQLRAAQAG</sequence>
<dbReference type="SUPFAM" id="SSF53098">
    <property type="entry name" value="Ribonuclease H-like"/>
    <property type="match status" value="1"/>
</dbReference>